<feature type="compositionally biased region" description="Basic and acidic residues" evidence="1">
    <location>
        <begin position="146"/>
        <end position="174"/>
    </location>
</feature>
<accession>A0ABR7SBE3</accession>
<dbReference type="RefSeq" id="WP_187813287.1">
    <property type="nucleotide sequence ID" value="NZ_JACTVJ010000005.1"/>
</dbReference>
<evidence type="ECO:0000313" key="3">
    <source>
        <dbReference type="Proteomes" id="UP000642284"/>
    </source>
</evidence>
<reference evidence="2 3" key="1">
    <citation type="submission" date="2020-08" db="EMBL/GenBank/DDBJ databases">
        <title>Genemic of Streptomyces polyaspartic.</title>
        <authorList>
            <person name="Liu W."/>
        </authorList>
    </citation>
    <scope>NUCLEOTIDE SEQUENCE [LARGE SCALE GENOMIC DNA]</scope>
    <source>
        <strain evidence="2 3">TRM66268-LWL</strain>
    </source>
</reference>
<organism evidence="2 3">
    <name type="scientific">Streptomyces polyasparticus</name>
    <dbReference type="NCBI Taxonomy" id="2767826"/>
    <lineage>
        <taxon>Bacteria</taxon>
        <taxon>Bacillati</taxon>
        <taxon>Actinomycetota</taxon>
        <taxon>Actinomycetes</taxon>
        <taxon>Kitasatosporales</taxon>
        <taxon>Streptomycetaceae</taxon>
        <taxon>Streptomyces</taxon>
    </lineage>
</organism>
<dbReference type="Pfam" id="PF10604">
    <property type="entry name" value="Polyketide_cyc2"/>
    <property type="match status" value="1"/>
</dbReference>
<dbReference type="InterPro" id="IPR023393">
    <property type="entry name" value="START-like_dom_sf"/>
</dbReference>
<evidence type="ECO:0000256" key="1">
    <source>
        <dbReference type="SAM" id="MobiDB-lite"/>
    </source>
</evidence>
<dbReference type="InterPro" id="IPR019587">
    <property type="entry name" value="Polyketide_cyclase/dehydratase"/>
</dbReference>
<name>A0ABR7SBE3_9ACTN</name>
<gene>
    <name evidence="2" type="ORF">H9Y04_09470</name>
</gene>
<sequence>MAIRHQLIRRPPDALWEVLRDEARYCDWVVGTHSTCPGDGDWPAPGSSLRYTVRLGPKEVEGFTVVRRHEPPRVLELEAHSGPFGTARIAFDIRPWGEHTLVVLDEHPLRGLGGALHNSALDTLLHLRHRRLLSRLARVVETSTPEGKKEGKNKPEGKNRQDAAPDRKGAAVDA</sequence>
<keyword evidence="3" id="KW-1185">Reference proteome</keyword>
<feature type="region of interest" description="Disordered" evidence="1">
    <location>
        <begin position="138"/>
        <end position="174"/>
    </location>
</feature>
<proteinExistence type="predicted"/>
<dbReference type="SUPFAM" id="SSF55961">
    <property type="entry name" value="Bet v1-like"/>
    <property type="match status" value="1"/>
</dbReference>
<dbReference type="Proteomes" id="UP000642284">
    <property type="component" value="Unassembled WGS sequence"/>
</dbReference>
<dbReference type="EMBL" id="JACTVJ010000005">
    <property type="protein sequence ID" value="MBC9712801.1"/>
    <property type="molecule type" value="Genomic_DNA"/>
</dbReference>
<dbReference type="Gene3D" id="3.30.530.20">
    <property type="match status" value="1"/>
</dbReference>
<evidence type="ECO:0000313" key="2">
    <source>
        <dbReference type="EMBL" id="MBC9712801.1"/>
    </source>
</evidence>
<protein>
    <submittedName>
        <fullName evidence="2">SRPBCC family protein</fullName>
    </submittedName>
</protein>
<comment type="caution">
    <text evidence="2">The sequence shown here is derived from an EMBL/GenBank/DDBJ whole genome shotgun (WGS) entry which is preliminary data.</text>
</comment>
<dbReference type="CDD" id="cd07812">
    <property type="entry name" value="SRPBCC"/>
    <property type="match status" value="1"/>
</dbReference>